<reference evidence="4" key="1">
    <citation type="submission" date="2018-11" db="EMBL/GenBank/DDBJ databases">
        <title>Henneguya salminicola genome and transcriptome.</title>
        <authorList>
            <person name="Yahalomi D."/>
            <person name="Atkinson S.D."/>
            <person name="Neuhof M."/>
            <person name="Chang E.S."/>
            <person name="Philippe H."/>
            <person name="Cartwright P."/>
            <person name="Bartholomew J.L."/>
            <person name="Huchon D."/>
        </authorList>
    </citation>
    <scope>NUCLEOTIDE SEQUENCE</scope>
    <source>
        <strain evidence="4">Hz1</strain>
        <tissue evidence="4">Whole</tissue>
    </source>
</reference>
<keyword evidence="2 4" id="KW-0396">Initiation factor</keyword>
<dbReference type="GO" id="GO:0005852">
    <property type="term" value="C:eukaryotic translation initiation factor 3 complex"/>
    <property type="evidence" value="ECO:0007669"/>
    <property type="project" value="InterPro"/>
</dbReference>
<dbReference type="GO" id="GO:0003743">
    <property type="term" value="F:translation initiation factor activity"/>
    <property type="evidence" value="ECO:0007669"/>
    <property type="project" value="UniProtKB-KW"/>
</dbReference>
<dbReference type="InterPro" id="IPR016650">
    <property type="entry name" value="eIF3e"/>
</dbReference>
<accession>A0A6G3MGF6</accession>
<dbReference type="EMBL" id="GHBP01002498">
    <property type="protein sequence ID" value="NDJ93115.1"/>
    <property type="molecule type" value="Transcribed_RNA"/>
</dbReference>
<sequence>MMELYTNDSDDILKFCISNFNLPSNILTITYEYSTILYDTGCYKDCFSVLSLYSCLVDKKTNSYRESLWGQLACSILINDVEQSVELIDIIKNSLDTFSFTKQQQLVNYAYILHWSLFVYFKIPHLIDKFVYMCLHSHCLAAIQMGCPHLIRYLVIAYVMCFEDGDMHKLIEIILQEEYHYSDCFTLFIKSLFCEYDLDSALMHLKNSFDEFKIDYFIREIEEFFSSHAYFLLLKLYAKTHVSVSKSYIMQYFGIDEKLSSFLISKLFGIEEDQTDDIFSTTIASNTSYHQVYIKAKQMLDECLPIDHLSINDS</sequence>
<protein>
    <submittedName>
        <fullName evidence="4">Eukaryotic translation initiation factor 3 subunit E (Trinotate prediction)</fullName>
    </submittedName>
</protein>
<evidence type="ECO:0000313" key="4">
    <source>
        <dbReference type="EMBL" id="NDJ93115.1"/>
    </source>
</evidence>
<evidence type="ECO:0000256" key="1">
    <source>
        <dbReference type="ARBA" id="ARBA00022490"/>
    </source>
</evidence>
<dbReference type="PANTHER" id="PTHR10317">
    <property type="entry name" value="EUKARYOTIC TRANSLATION INITIATION FACTOR 3 SUBUNIT E"/>
    <property type="match status" value="1"/>
</dbReference>
<evidence type="ECO:0000256" key="2">
    <source>
        <dbReference type="ARBA" id="ARBA00022540"/>
    </source>
</evidence>
<keyword evidence="1" id="KW-0963">Cytoplasm</keyword>
<dbReference type="AlphaFoldDB" id="A0A6G3MGF6"/>
<name>A0A6G3MGF6_HENSL</name>
<keyword evidence="3" id="KW-0648">Protein biosynthesis</keyword>
<organism evidence="4">
    <name type="scientific">Henneguya salminicola</name>
    <name type="common">Myxosporean</name>
    <dbReference type="NCBI Taxonomy" id="69463"/>
    <lineage>
        <taxon>Eukaryota</taxon>
        <taxon>Metazoa</taxon>
        <taxon>Cnidaria</taxon>
        <taxon>Myxozoa</taxon>
        <taxon>Myxosporea</taxon>
        <taxon>Bivalvulida</taxon>
        <taxon>Platysporina</taxon>
        <taxon>Myxobolidae</taxon>
        <taxon>Henneguya</taxon>
    </lineage>
</organism>
<evidence type="ECO:0000256" key="3">
    <source>
        <dbReference type="ARBA" id="ARBA00022917"/>
    </source>
</evidence>
<proteinExistence type="predicted"/>